<organism evidence="1 2">
    <name type="scientific">Megasphaera stantonii</name>
    <dbReference type="NCBI Taxonomy" id="2144175"/>
    <lineage>
        <taxon>Bacteria</taxon>
        <taxon>Bacillati</taxon>
        <taxon>Bacillota</taxon>
        <taxon>Negativicutes</taxon>
        <taxon>Veillonellales</taxon>
        <taxon>Veillonellaceae</taxon>
        <taxon>Megasphaera</taxon>
    </lineage>
</organism>
<name>A0A346AYF4_9FIRM</name>
<dbReference type="OrthoDB" id="1704578at2"/>
<reference evidence="1 2" key="1">
    <citation type="submission" date="2018-05" db="EMBL/GenBank/DDBJ databases">
        <title>Complete genome sequence of Megasphaera sp. AJH120T, isolated from the ceca of a chicken.</title>
        <authorList>
            <person name="Maki J."/>
            <person name="Looft T."/>
        </authorList>
    </citation>
    <scope>NUCLEOTIDE SEQUENCE [LARGE SCALE GENOMIC DNA]</scope>
    <source>
        <strain evidence="1 2">AJH120</strain>
    </source>
</reference>
<dbReference type="Gene3D" id="3.40.50.720">
    <property type="entry name" value="NAD(P)-binding Rossmann-like Domain"/>
    <property type="match status" value="1"/>
</dbReference>
<protein>
    <submittedName>
        <fullName evidence="1">Lactate dehydrogenase</fullName>
    </submittedName>
</protein>
<sequence>MRYIHELPGEAAVTSPLPLTGSPLGKQTYRVHILALGDVGMTMLIGLRLLGAGVVESIGICDINEQNIRRLEMEINQIRYPFADWEGSGMPSLPPVYAVGEEALFDCDVFVFCASKGVPPVGAQGDVRMAQLAANTELVRHFAGLAKAAKFAGLACIVSDPVDPLCKAFWMASGLRPAQVQGYGLGVMNARACYYAERREEFRSYLTEGRAFGPHGGDLVLADSLTDYDDGRSRALTDLVIGANMAVRELGYKPYIAPALSSAALSILLTLREQWHYGSVYLGDEGAGAFFGIRNQMTRDGVVYEDAAVCDALYERLKTAYLNLCRLV</sequence>
<dbReference type="PANTHER" id="PTHR43128:SF16">
    <property type="entry name" value="L-LACTATE DEHYDROGENASE"/>
    <property type="match status" value="1"/>
</dbReference>
<accession>A0A346AYF4</accession>
<dbReference type="AlphaFoldDB" id="A0A346AYF4"/>
<dbReference type="KEGG" id="meg:DKB62_04565"/>
<keyword evidence="2" id="KW-1185">Reference proteome</keyword>
<dbReference type="RefSeq" id="WP_087477870.1">
    <property type="nucleotide sequence ID" value="NZ_CALYAU010000006.1"/>
</dbReference>
<evidence type="ECO:0000313" key="2">
    <source>
        <dbReference type="Proteomes" id="UP000254337"/>
    </source>
</evidence>
<dbReference type="PANTHER" id="PTHR43128">
    <property type="entry name" value="L-2-HYDROXYCARBOXYLATE DEHYDROGENASE (NAD(P)(+))"/>
    <property type="match status" value="1"/>
</dbReference>
<dbReference type="SUPFAM" id="SSF51735">
    <property type="entry name" value="NAD(P)-binding Rossmann-fold domains"/>
    <property type="match status" value="1"/>
</dbReference>
<dbReference type="GO" id="GO:0006089">
    <property type="term" value="P:lactate metabolic process"/>
    <property type="evidence" value="ECO:0007669"/>
    <property type="project" value="TreeGrafter"/>
</dbReference>
<evidence type="ECO:0000313" key="1">
    <source>
        <dbReference type="EMBL" id="AXL20897.1"/>
    </source>
</evidence>
<dbReference type="InterPro" id="IPR036291">
    <property type="entry name" value="NAD(P)-bd_dom_sf"/>
</dbReference>
<dbReference type="EMBL" id="CP029462">
    <property type="protein sequence ID" value="AXL20897.1"/>
    <property type="molecule type" value="Genomic_DNA"/>
</dbReference>
<dbReference type="Proteomes" id="UP000254337">
    <property type="component" value="Chromosome"/>
</dbReference>
<gene>
    <name evidence="1" type="ORF">DKB62_04565</name>
</gene>
<proteinExistence type="predicted"/>
<dbReference type="GO" id="GO:0004459">
    <property type="term" value="F:L-lactate dehydrogenase (NAD+) activity"/>
    <property type="evidence" value="ECO:0007669"/>
    <property type="project" value="TreeGrafter"/>
</dbReference>